<feature type="repeat" description="ANK" evidence="3">
    <location>
        <begin position="132"/>
        <end position="164"/>
    </location>
</feature>
<dbReference type="PROSITE" id="PS50088">
    <property type="entry name" value="ANK_REPEAT"/>
    <property type="match status" value="2"/>
</dbReference>
<dbReference type="PANTHER" id="PTHR24123:SF33">
    <property type="entry name" value="PROTEIN HOS4"/>
    <property type="match status" value="1"/>
</dbReference>
<feature type="coiled-coil region" evidence="4">
    <location>
        <begin position="815"/>
        <end position="842"/>
    </location>
</feature>
<evidence type="ECO:0000313" key="6">
    <source>
        <dbReference type="Proteomes" id="UP000308652"/>
    </source>
</evidence>
<dbReference type="PANTHER" id="PTHR24123">
    <property type="entry name" value="ANKYRIN REPEAT-CONTAINING"/>
    <property type="match status" value="1"/>
</dbReference>
<dbReference type="SUPFAM" id="SSF48403">
    <property type="entry name" value="Ankyrin repeat"/>
    <property type="match status" value="1"/>
</dbReference>
<evidence type="ECO:0000256" key="1">
    <source>
        <dbReference type="ARBA" id="ARBA00022737"/>
    </source>
</evidence>
<dbReference type="Pfam" id="PF12796">
    <property type="entry name" value="Ank_2"/>
    <property type="match status" value="1"/>
</dbReference>
<feature type="coiled-coil region" evidence="4">
    <location>
        <begin position="690"/>
        <end position="717"/>
    </location>
</feature>
<dbReference type="AlphaFoldDB" id="A0A5C3LR39"/>
<proteinExistence type="predicted"/>
<gene>
    <name evidence="5" type="ORF">BDQ12DRAFT_687935</name>
</gene>
<evidence type="ECO:0000256" key="4">
    <source>
        <dbReference type="SAM" id="Coils"/>
    </source>
</evidence>
<dbReference type="EMBL" id="ML213620">
    <property type="protein sequence ID" value="TFK35544.1"/>
    <property type="molecule type" value="Genomic_DNA"/>
</dbReference>
<evidence type="ECO:0000256" key="2">
    <source>
        <dbReference type="ARBA" id="ARBA00023043"/>
    </source>
</evidence>
<dbReference type="InterPro" id="IPR036770">
    <property type="entry name" value="Ankyrin_rpt-contain_sf"/>
</dbReference>
<organism evidence="5 6">
    <name type="scientific">Crucibulum laeve</name>
    <dbReference type="NCBI Taxonomy" id="68775"/>
    <lineage>
        <taxon>Eukaryota</taxon>
        <taxon>Fungi</taxon>
        <taxon>Dikarya</taxon>
        <taxon>Basidiomycota</taxon>
        <taxon>Agaricomycotina</taxon>
        <taxon>Agaricomycetes</taxon>
        <taxon>Agaricomycetidae</taxon>
        <taxon>Agaricales</taxon>
        <taxon>Agaricineae</taxon>
        <taxon>Nidulariaceae</taxon>
        <taxon>Crucibulum</taxon>
    </lineage>
</organism>
<name>A0A5C3LR39_9AGAR</name>
<dbReference type="STRING" id="68775.A0A5C3LR39"/>
<keyword evidence="2 3" id="KW-0040">ANK repeat</keyword>
<dbReference type="OrthoDB" id="539213at2759"/>
<sequence>MDRVQHSFDNYGLHQAAITGDDEGIRRALNAGADINALDNAGRTVIMCVIAGEHWQDIDASDASFMTQKRLNAIRTILAHPDISLFTLNAPHSSMNGVIPLGMAAWLNMPTVVRLLLEDSANAVSVDGMDSHGATALMYAARDASLDVVQLLLLHGARPDFRDCNHRTSIQFALAHPQILWLCETVLRRHRWRESEAADRTKLFAESTLLVDLAHSALQPSDNLAPPPITIFADEANARLTETLISSIRSSELSFIHSLLFSPALPPTSSSSLYPMSAPVLVNRPDEKGWSPIHYCVAVEEPSVEVLDALYCAGADVALFTVHEQCTPLHILAHSARISNGQPDCVASLYDFTVHLIRDLRAPLSARDKEDETCIHVAAEHGGCIELLMILLDCDTTGCIRELRNARGLTALEVAKPEFRLAFGADAEKLRSISVLSNHTIRVTESFTSLASFSDWNPVSVLLQDDSASLYSPSDLDVGATAQQLLLNLRTTSPSAHHQNDPAHVDRVENIIAETTELSKLILKHYRARVAEVVKEIEELRKNSEKICDFRNAVSKAAAGKLAIRGLHPILPKKRNRDSEDSQITAISKVSADESIFVTFDSSPCLSTVENGQVSVAIQTAAIDFHNATLSRSNMSWSAWFDSLIHSAEASTYKTYLANLWEVEHELADYHAHMEIADQGSLTDTVDPKLKHLLKKKRKIEEKIRELEQDHKSEKKHHSSTGTGKLKAWFKRMVVSEPRPSKLDVVMEVDEQGCNVAREVKVPAFQLMLTTERNHCEEFDTTIDGALQTSQVVLDTVERDLLRIGQCLASADQFIELANHSIARAERVMKRAVKKREAMVSELRLSSPAEEDTLFTARDPGSPGFLGYSDHLNLRPSLASIASVYSAHSSTHSLATTLMEHEDEDTRIIRRLLLRKIEAQTSGAWDEVDKTMGWLRVVKEVVRGVKRRAYV</sequence>
<dbReference type="PROSITE" id="PS50297">
    <property type="entry name" value="ANK_REP_REGION"/>
    <property type="match status" value="1"/>
</dbReference>
<dbReference type="Gene3D" id="1.25.40.20">
    <property type="entry name" value="Ankyrin repeat-containing domain"/>
    <property type="match status" value="2"/>
</dbReference>
<evidence type="ECO:0008006" key="7">
    <source>
        <dbReference type="Google" id="ProtNLM"/>
    </source>
</evidence>
<keyword evidence="1" id="KW-0677">Repeat</keyword>
<evidence type="ECO:0000313" key="5">
    <source>
        <dbReference type="EMBL" id="TFK35544.1"/>
    </source>
</evidence>
<dbReference type="InterPro" id="IPR051165">
    <property type="entry name" value="Multifunctional_ANK_Repeat"/>
</dbReference>
<dbReference type="SMART" id="SM00248">
    <property type="entry name" value="ANK"/>
    <property type="match status" value="6"/>
</dbReference>
<reference evidence="5 6" key="1">
    <citation type="journal article" date="2019" name="Nat. Ecol. Evol.">
        <title>Megaphylogeny resolves global patterns of mushroom evolution.</title>
        <authorList>
            <person name="Varga T."/>
            <person name="Krizsan K."/>
            <person name="Foldi C."/>
            <person name="Dima B."/>
            <person name="Sanchez-Garcia M."/>
            <person name="Sanchez-Ramirez S."/>
            <person name="Szollosi G.J."/>
            <person name="Szarkandi J.G."/>
            <person name="Papp V."/>
            <person name="Albert L."/>
            <person name="Andreopoulos W."/>
            <person name="Angelini C."/>
            <person name="Antonin V."/>
            <person name="Barry K.W."/>
            <person name="Bougher N.L."/>
            <person name="Buchanan P."/>
            <person name="Buyck B."/>
            <person name="Bense V."/>
            <person name="Catcheside P."/>
            <person name="Chovatia M."/>
            <person name="Cooper J."/>
            <person name="Damon W."/>
            <person name="Desjardin D."/>
            <person name="Finy P."/>
            <person name="Geml J."/>
            <person name="Haridas S."/>
            <person name="Hughes K."/>
            <person name="Justo A."/>
            <person name="Karasinski D."/>
            <person name="Kautmanova I."/>
            <person name="Kiss B."/>
            <person name="Kocsube S."/>
            <person name="Kotiranta H."/>
            <person name="LaButti K.M."/>
            <person name="Lechner B.E."/>
            <person name="Liimatainen K."/>
            <person name="Lipzen A."/>
            <person name="Lukacs Z."/>
            <person name="Mihaltcheva S."/>
            <person name="Morgado L.N."/>
            <person name="Niskanen T."/>
            <person name="Noordeloos M.E."/>
            <person name="Ohm R.A."/>
            <person name="Ortiz-Santana B."/>
            <person name="Ovrebo C."/>
            <person name="Racz N."/>
            <person name="Riley R."/>
            <person name="Savchenko A."/>
            <person name="Shiryaev A."/>
            <person name="Soop K."/>
            <person name="Spirin V."/>
            <person name="Szebenyi C."/>
            <person name="Tomsovsky M."/>
            <person name="Tulloss R.E."/>
            <person name="Uehling J."/>
            <person name="Grigoriev I.V."/>
            <person name="Vagvolgyi C."/>
            <person name="Papp T."/>
            <person name="Martin F.M."/>
            <person name="Miettinen O."/>
            <person name="Hibbett D.S."/>
            <person name="Nagy L.G."/>
        </authorList>
    </citation>
    <scope>NUCLEOTIDE SEQUENCE [LARGE SCALE GENOMIC DNA]</scope>
    <source>
        <strain evidence="5 6">CBS 166.37</strain>
    </source>
</reference>
<keyword evidence="4" id="KW-0175">Coiled coil</keyword>
<evidence type="ECO:0000256" key="3">
    <source>
        <dbReference type="PROSITE-ProRule" id="PRU00023"/>
    </source>
</evidence>
<dbReference type="Proteomes" id="UP000308652">
    <property type="component" value="Unassembled WGS sequence"/>
</dbReference>
<keyword evidence="6" id="KW-1185">Reference proteome</keyword>
<feature type="repeat" description="ANK" evidence="3">
    <location>
        <begin position="8"/>
        <end position="40"/>
    </location>
</feature>
<accession>A0A5C3LR39</accession>
<protein>
    <recommendedName>
        <fullName evidence="7">Ankyrin repeat-containing domain protein</fullName>
    </recommendedName>
</protein>
<dbReference type="InterPro" id="IPR002110">
    <property type="entry name" value="Ankyrin_rpt"/>
</dbReference>
<dbReference type="Pfam" id="PF13637">
    <property type="entry name" value="Ank_4"/>
    <property type="match status" value="1"/>
</dbReference>